<dbReference type="GO" id="GO:0007156">
    <property type="term" value="P:homophilic cell adhesion via plasma membrane adhesion molecules"/>
    <property type="evidence" value="ECO:0007669"/>
    <property type="project" value="InterPro"/>
</dbReference>
<dbReference type="GO" id="GO:0016020">
    <property type="term" value="C:membrane"/>
    <property type="evidence" value="ECO:0007669"/>
    <property type="project" value="InterPro"/>
</dbReference>
<feature type="domain" description="Cadherin" evidence="4">
    <location>
        <begin position="2134"/>
        <end position="2227"/>
    </location>
</feature>
<dbReference type="InterPro" id="IPR044016">
    <property type="entry name" value="Big_13"/>
</dbReference>
<dbReference type="Gene3D" id="6.20.50.90">
    <property type="match status" value="1"/>
</dbReference>
<comment type="subcellular location">
    <subcellularLocation>
        <location evidence="1">Secreted</location>
    </subcellularLocation>
</comment>
<dbReference type="KEGG" id="mon:G8E03_12170"/>
<dbReference type="Proteomes" id="UP000500791">
    <property type="component" value="Chromosome"/>
</dbReference>
<organism evidence="5 6">
    <name type="scientific">Pontivivens nitratireducens</name>
    <dbReference type="NCBI Taxonomy" id="2758038"/>
    <lineage>
        <taxon>Bacteria</taxon>
        <taxon>Pseudomonadati</taxon>
        <taxon>Pseudomonadota</taxon>
        <taxon>Alphaproteobacteria</taxon>
        <taxon>Rhodobacterales</taxon>
        <taxon>Paracoccaceae</taxon>
        <taxon>Pontivivens</taxon>
    </lineage>
</organism>
<dbReference type="CDD" id="cd11304">
    <property type="entry name" value="Cadherin_repeat"/>
    <property type="match status" value="1"/>
</dbReference>
<dbReference type="PANTHER" id="PTHR38340">
    <property type="entry name" value="S-LAYER PROTEIN"/>
    <property type="match status" value="1"/>
</dbReference>
<dbReference type="RefSeq" id="WP_166192274.1">
    <property type="nucleotide sequence ID" value="NZ_CP049811.1"/>
</dbReference>
<feature type="region of interest" description="Disordered" evidence="3">
    <location>
        <begin position="1543"/>
        <end position="1570"/>
    </location>
</feature>
<gene>
    <name evidence="5" type="ORF">G8E03_12170</name>
</gene>
<dbReference type="InterPro" id="IPR011049">
    <property type="entry name" value="Serralysin-like_metalloprot_C"/>
</dbReference>
<name>A0A6G7VNT8_9RHOB</name>
<dbReference type="EMBL" id="CP049811">
    <property type="protein sequence ID" value="QIK41457.1"/>
    <property type="molecule type" value="Genomic_DNA"/>
</dbReference>
<dbReference type="InterPro" id="IPR001343">
    <property type="entry name" value="Hemolysn_Ca-bd"/>
</dbReference>
<dbReference type="InterPro" id="IPR013783">
    <property type="entry name" value="Ig-like_fold"/>
</dbReference>
<feature type="region of interest" description="Disordered" evidence="3">
    <location>
        <begin position="1017"/>
        <end position="1044"/>
    </location>
</feature>
<evidence type="ECO:0000256" key="3">
    <source>
        <dbReference type="SAM" id="MobiDB-lite"/>
    </source>
</evidence>
<dbReference type="InterPro" id="IPR018511">
    <property type="entry name" value="Hemolysin-typ_Ca-bd_CS"/>
</dbReference>
<dbReference type="Gene3D" id="2.150.10.10">
    <property type="entry name" value="Serralysin-like metalloprotease, C-terminal"/>
    <property type="match status" value="3"/>
</dbReference>
<feature type="compositionally biased region" description="Polar residues" evidence="3">
    <location>
        <begin position="222"/>
        <end position="240"/>
    </location>
</feature>
<sequence length="2451" mass="247994">MATPAEPVILGFFSDTGTSGDNVTASRTLTFYGTGTPGASLEIMDSGPDGRSGVGTLGYIGSIPANGQWSVTVGQGGDYPQGSDGVLVDGTYYVQAGSRDGLDASSRGPALVLTVDGPEMSAVDLTAGSDTGSSSSDNYTADSTPTVEFTAGLGDTLEIDWDDGRGFVAAGTGTGASQTVTIDQAYPVSSPKTEKTIQVRATKEGVSTTEQIEITLDRETSRPTWQLATDSDSGNSNNDGITRVAQPTIIGTAEAGATIEIRLTNGSGPALASTVVNGDGTYEVQLPSALGDGTYPLSIRAQDLAGNSFQSNSAGFTIDTTTATPSVSGFTNDTGAADQITTDATPRFFGTAEAGSTVEIFVDGVSAGTVSANNSGQWFFQSGTLAADDYVVTVRATDIAGNVSTLSSGYDISIIPSVTETPVVTGISNDSGTDGDGITNDPTLTVNGTAAANSSVQILLDGTVVQTVSANASGNWSAVLPSALADGSYEITAIAQSSGLNPSAESAVFDVEVDTVAPQIPTLDLRTTSDTGRNTADEITNGSLIQFDITGEPNSTMEFLKNGGDPFVLSPGPTGEAVLTAQYPEGTATYSIRSTDAAGNVTISEGLTVTIDRTAPNAPVIEGYTDNTIIGESGAVASRSVTLTGTSEPDALVSVVDGDNIVYAQAIADSEGNWSATGGDLADDTYLFSARAEDLAGNISELGDATSVTLRLDQTNSPIITGIAQDTNGADGVTSDNTLIVSGTATANATVEVFLGGVSLGTVVADEAGAWSFDYTGTTLSDDDYVFTATARDSDELVSEVSDPFDVTVDTTAPVPPTIDLVTASDSGDGTDNLTNDATPTLSGAGNAGDTIEIFDGTTSLGTSVVAPNGIWSFTPLDALSEGTKSFTAVATDTAGNVSAASAVLSVEIDVTPPANPVVTGISDDTGIDGDGVTSDGVLVVFGTADPLTEIRVVMSTPSGSFWGVTTADASGDWSHDFSSTMLEGEVLVIDEGLTQIDVTSFDLAGNSSISETFTVTRDATPPNAPTVALDSASNSGSSQDLITNNTTPLLQGEADAGALIEIRQGEALLGFVEADESGAWAFRTSELSSGTHSFDVVAVDLAGNTSTTAVLEIEIDTTGTQVPLLDLNVNSDTGASTSDNVTNENQITLTATVEGAQNVRFLAGEAELGFGVEGPAGVWTLTTDALADGVYSITAESSDVAANLVTSAPVEVTIDTARPDMPTIVLDAGSDTGEDDNITSDATPTFSGTAEAGSVVTLLARSGGEGEIQPRAPLPMLELGEVEADGSGEWSITSSDLPDGDYTIFAVSTDLAGNAISSEEVSVTIDTVAPTAPTIDLNPVADTGAFSDDNITSETVLGLSGTSDPNTTVLILDGDVQVGSVPVGVSGTWTFAYSEVEEGSRVLTARAVDVAGNSATSSELTVTVDLTPPTVPTLRLDAQSDSGADNSDNLTNDATPTFSGTAEAGTTVVVTVTNLMSKTAIELEPVVVGGDGTWSVSVDEDLVSGPYDISVTSTDIAGNTVFGDSIAMEIDLSAPNAPLITSLSDDSGPAGDGITNDNTPTLEGTAEPGGSIVISRDGMEVDTVPVDASGNWTFTSDPLAIGTYLFTASAVDMAGNPSATVASYPLEIVPSVGGVPTIVGITEDTGISTIDGVTSDTTLTVRGTGVADEQVTVLLDGVPIGSTTVDAEGQWSLDYEAQLADGDYLLTATAIPEGGEVSVASDAFAVTVDTMAPVTPVLELASYSDTGLDDNITVVTTPVVFVAAEFGTTIEIFADGVLVDSFAAMQTGLTQFTGLNLHEGVNELSAIVTDVAGNVSEAGTLSVLVDTVAPAAPEIDLATASDSGASNTDNVTNIAAPTIEGTGEAGATIILRAGETVLGTVVASEAGTWSFFSPQLEEGLNTINVFAQDIAGNLSEQSSLNVTIDTAAPVAPPVIGGLTAATDSGVADGITNDSTPVIAGTATAGSFVRVQIGEGQPFDIAVSQTGEWSFEHSLGEGTFDITAYEVDLAGNLSVSADTFSYTVDLTAPDAPSIMFLSEDTGLDGDGITSDDTPTLSGTALEGEVVTILRNGVVVGTVASVAGQWTFTSVALADGDYTFTATATDAAGNISTVSDGTAITVDTQAAAALTFDNSSVDENAEGGTLVGTVQTSETVELTLTDDADGRFVLSGSDLLVVEGATLDYEEQVSRDVTVQATDQAGNVTVTTLTVQLNDIEETFGGEAGPELIYGDAGDNTINAGDGDDTIFGGAGDDTIVGGTGNDSINGGEGNDALGDAFGNDTMDGGAGDDFLYMVSGDNELYGGEGDDLLIGGYDTDNMQGGAGNDVLRGDISTFLSGNDTLRGGEGGDLLEGGGGSDQFIFTTGDGNDTIGMLDIDTAARTAIVSGADFDSGVDQILLIGFGYVDAAEAFSHVFDVDGVATFDDQGTTITFAGLTAADLSVDDFADDFFLT</sequence>
<feature type="region of interest" description="Disordered" evidence="3">
    <location>
        <begin position="1438"/>
        <end position="1459"/>
    </location>
</feature>
<keyword evidence="2" id="KW-0964">Secreted</keyword>
<dbReference type="Pfam" id="PF19077">
    <property type="entry name" value="Big_13"/>
    <property type="match status" value="18"/>
</dbReference>
<evidence type="ECO:0000256" key="2">
    <source>
        <dbReference type="ARBA" id="ARBA00022525"/>
    </source>
</evidence>
<dbReference type="PRINTS" id="PR00313">
    <property type="entry name" value="CABNDNGRPT"/>
</dbReference>
<evidence type="ECO:0000313" key="6">
    <source>
        <dbReference type="Proteomes" id="UP000500791"/>
    </source>
</evidence>
<dbReference type="InterPro" id="IPR050557">
    <property type="entry name" value="RTX_toxin/Mannuronan_C5-epim"/>
</dbReference>
<proteinExistence type="predicted"/>
<dbReference type="PANTHER" id="PTHR38340:SF1">
    <property type="entry name" value="S-LAYER PROTEIN"/>
    <property type="match status" value="1"/>
</dbReference>
<dbReference type="InterPro" id="IPR002126">
    <property type="entry name" value="Cadherin-like_dom"/>
</dbReference>
<keyword evidence="6" id="KW-1185">Reference proteome</keyword>
<evidence type="ECO:0000313" key="5">
    <source>
        <dbReference type="EMBL" id="QIK41457.1"/>
    </source>
</evidence>
<protein>
    <recommendedName>
        <fullName evidence="4">Cadherin domain-containing protein</fullName>
    </recommendedName>
</protein>
<evidence type="ECO:0000259" key="4">
    <source>
        <dbReference type="PROSITE" id="PS50268"/>
    </source>
</evidence>
<dbReference type="GO" id="GO:0005509">
    <property type="term" value="F:calcium ion binding"/>
    <property type="evidence" value="ECO:0007669"/>
    <property type="project" value="InterPro"/>
</dbReference>
<feature type="compositionally biased region" description="Polar residues" evidence="3">
    <location>
        <begin position="1032"/>
        <end position="1044"/>
    </location>
</feature>
<dbReference type="PROSITE" id="PS50268">
    <property type="entry name" value="CADHERIN_2"/>
    <property type="match status" value="1"/>
</dbReference>
<dbReference type="Pfam" id="PF00353">
    <property type="entry name" value="HemolysinCabind"/>
    <property type="match status" value="4"/>
</dbReference>
<reference evidence="5 6" key="1">
    <citation type="submission" date="2020-03" db="EMBL/GenBank/DDBJ databases">
        <title>Complete genome sequence of Monaibacterium sp. ALG8 with diverse plasmids.</title>
        <authorList>
            <person name="Sun C."/>
        </authorList>
    </citation>
    <scope>NUCLEOTIDE SEQUENCE [LARGE SCALE GENOMIC DNA]</scope>
    <source>
        <strain evidence="5 6">ALG8</strain>
    </source>
</reference>
<feature type="region of interest" description="Disordered" evidence="3">
    <location>
        <begin position="220"/>
        <end position="241"/>
    </location>
</feature>
<dbReference type="GO" id="GO:0005576">
    <property type="term" value="C:extracellular region"/>
    <property type="evidence" value="ECO:0007669"/>
    <property type="project" value="UniProtKB-SubCell"/>
</dbReference>
<accession>A0A6G7VNT8</accession>
<dbReference type="Gene3D" id="2.60.40.10">
    <property type="entry name" value="Immunoglobulins"/>
    <property type="match status" value="20"/>
</dbReference>
<feature type="compositionally biased region" description="Polar residues" evidence="3">
    <location>
        <begin position="1440"/>
        <end position="1459"/>
    </location>
</feature>
<dbReference type="SUPFAM" id="SSF51120">
    <property type="entry name" value="beta-Roll"/>
    <property type="match status" value="2"/>
</dbReference>
<dbReference type="NCBIfam" id="NF033510">
    <property type="entry name" value="Ca_tandemer"/>
    <property type="match status" value="15"/>
</dbReference>
<dbReference type="PROSITE" id="PS00330">
    <property type="entry name" value="HEMOLYSIN_CALCIUM"/>
    <property type="match status" value="2"/>
</dbReference>
<evidence type="ECO:0000256" key="1">
    <source>
        <dbReference type="ARBA" id="ARBA00004613"/>
    </source>
</evidence>